<dbReference type="PANTHER" id="PTHR10000">
    <property type="entry name" value="PHOSPHOSERINE PHOSPHATASE"/>
    <property type="match status" value="1"/>
</dbReference>
<dbReference type="Gene3D" id="3.30.1240.10">
    <property type="match status" value="1"/>
</dbReference>
<dbReference type="GO" id="GO:0000287">
    <property type="term" value="F:magnesium ion binding"/>
    <property type="evidence" value="ECO:0007669"/>
    <property type="project" value="TreeGrafter"/>
</dbReference>
<dbReference type="EMBL" id="PDOE01000003">
    <property type="protein sequence ID" value="RKL67674.1"/>
    <property type="molecule type" value="Genomic_DNA"/>
</dbReference>
<gene>
    <name evidence="1" type="ORF">CR203_10015</name>
</gene>
<dbReference type="AlphaFoldDB" id="A0A3A9K3L7"/>
<dbReference type="GO" id="GO:0016791">
    <property type="term" value="F:phosphatase activity"/>
    <property type="evidence" value="ECO:0007669"/>
    <property type="project" value="UniProtKB-ARBA"/>
</dbReference>
<dbReference type="InterPro" id="IPR006379">
    <property type="entry name" value="HAD-SF_hydro_IIB"/>
</dbReference>
<sequence>MNRIDMIATDMDGTLLNDCRNVSKANVEAILEAQKAGKTVIVATGRDYTEAVSPLKEAGLRLPLICANGADIRREDGKVLHQQTLSDDQFKTMAAMLREEDIYFEIYTSKGAFTDNEKKGLELVIDLLETTGEFSSKEEATKLAEKRFEVGAINRTESYESVLEEENTELFKILAFSTDDVRRNRVKDAMELNLNVAISASAKDNLEITHKDATKGKGIEVMASYYGIDVLHTMVIGDNFNDVSMMEVAGFPVAMGNAEDEIKKICKLVTATNVQDGVAKAIQTVIPHMQK</sequence>
<proteinExistence type="predicted"/>
<dbReference type="GO" id="GO:0005829">
    <property type="term" value="C:cytosol"/>
    <property type="evidence" value="ECO:0007669"/>
    <property type="project" value="TreeGrafter"/>
</dbReference>
<name>A0A3A9K3L7_9BACI</name>
<dbReference type="SFLD" id="SFLDG01144">
    <property type="entry name" value="C2.B.4:_PGP_Like"/>
    <property type="match status" value="1"/>
</dbReference>
<dbReference type="Proteomes" id="UP000281498">
    <property type="component" value="Unassembled WGS sequence"/>
</dbReference>
<keyword evidence="2" id="KW-1185">Reference proteome</keyword>
<dbReference type="InterPro" id="IPR000150">
    <property type="entry name" value="Cof"/>
</dbReference>
<comment type="caution">
    <text evidence="1">The sequence shown here is derived from an EMBL/GenBank/DDBJ whole genome shotgun (WGS) entry which is preliminary data.</text>
</comment>
<dbReference type="PROSITE" id="PS01229">
    <property type="entry name" value="COF_2"/>
    <property type="match status" value="1"/>
</dbReference>
<dbReference type="PANTHER" id="PTHR10000:SF55">
    <property type="entry name" value="5-AMINO-6-(5-PHOSPHO-D-RIBITYLAMINO)URACIL PHOSPHATASE YCSE"/>
    <property type="match status" value="1"/>
</dbReference>
<dbReference type="NCBIfam" id="TIGR01484">
    <property type="entry name" value="HAD-SF-IIB"/>
    <property type="match status" value="1"/>
</dbReference>
<organism evidence="1 2">
    <name type="scientific">Salipaludibacillus neizhouensis</name>
    <dbReference type="NCBI Taxonomy" id="885475"/>
    <lineage>
        <taxon>Bacteria</taxon>
        <taxon>Bacillati</taxon>
        <taxon>Bacillota</taxon>
        <taxon>Bacilli</taxon>
        <taxon>Bacillales</taxon>
        <taxon>Bacillaceae</taxon>
    </lineage>
</organism>
<dbReference type="SFLD" id="SFLDS00003">
    <property type="entry name" value="Haloacid_Dehalogenase"/>
    <property type="match status" value="1"/>
</dbReference>
<dbReference type="RefSeq" id="WP_110935163.1">
    <property type="nucleotide sequence ID" value="NZ_KZ614146.1"/>
</dbReference>
<protein>
    <submittedName>
        <fullName evidence="1">Hydrolase</fullName>
    </submittedName>
</protein>
<dbReference type="Pfam" id="PF08282">
    <property type="entry name" value="Hydrolase_3"/>
    <property type="match status" value="1"/>
</dbReference>
<dbReference type="NCBIfam" id="TIGR00099">
    <property type="entry name" value="Cof-subfamily"/>
    <property type="match status" value="1"/>
</dbReference>
<dbReference type="InterPro" id="IPR023214">
    <property type="entry name" value="HAD_sf"/>
</dbReference>
<evidence type="ECO:0000313" key="1">
    <source>
        <dbReference type="EMBL" id="RKL67674.1"/>
    </source>
</evidence>
<dbReference type="InterPro" id="IPR036412">
    <property type="entry name" value="HAD-like_sf"/>
</dbReference>
<dbReference type="SUPFAM" id="SSF56784">
    <property type="entry name" value="HAD-like"/>
    <property type="match status" value="1"/>
</dbReference>
<dbReference type="Gene3D" id="3.40.50.1000">
    <property type="entry name" value="HAD superfamily/HAD-like"/>
    <property type="match status" value="1"/>
</dbReference>
<dbReference type="OrthoDB" id="9806027at2"/>
<dbReference type="SFLD" id="SFLDG01140">
    <property type="entry name" value="C2.B:_Phosphomannomutase_and_P"/>
    <property type="match status" value="1"/>
</dbReference>
<dbReference type="CDD" id="cd07516">
    <property type="entry name" value="HAD_Pase"/>
    <property type="match status" value="1"/>
</dbReference>
<keyword evidence="1" id="KW-0378">Hydrolase</keyword>
<evidence type="ECO:0000313" key="2">
    <source>
        <dbReference type="Proteomes" id="UP000281498"/>
    </source>
</evidence>
<accession>A0A3A9K3L7</accession>
<reference evidence="1 2" key="1">
    <citation type="submission" date="2017-10" db="EMBL/GenBank/DDBJ databases">
        <title>Bacillus sp. nov., a halophilic bacterium isolated from a Keqin Lake.</title>
        <authorList>
            <person name="Wang H."/>
        </authorList>
    </citation>
    <scope>NUCLEOTIDE SEQUENCE [LARGE SCALE GENOMIC DNA]</scope>
    <source>
        <strain evidence="1 2">KCTC 13187</strain>
    </source>
</reference>